<evidence type="ECO:0000256" key="1">
    <source>
        <dbReference type="PROSITE-ProRule" id="PRU00182"/>
    </source>
</evidence>
<dbReference type="GO" id="GO:0003723">
    <property type="term" value="F:RNA binding"/>
    <property type="evidence" value="ECO:0007669"/>
    <property type="project" value="UniProtKB-KW"/>
</dbReference>
<evidence type="ECO:0000313" key="3">
    <source>
        <dbReference type="Proteomes" id="UP000001491"/>
    </source>
</evidence>
<sequence>MIVRIRGSYITIGQLLKKENFVNSGGESKFFLLENVVKINGIRVTTRSTKVRIDDFVWINDELIEIKAIDER</sequence>
<accession>C5J5G0</accession>
<reference evidence="3" key="1">
    <citation type="journal article" date="2009" name="BMC Bioinformatics">
        <title>The Mycoplasma conjunctivae genome sequencing, annotation and analysis.</title>
        <authorList>
            <person name="Calderon-Copete S.P."/>
            <person name="Wigger G."/>
            <person name="Wunderlin C."/>
            <person name="Schmidheini T."/>
            <person name="Frey J."/>
            <person name="Quail M.A."/>
            <person name="Falquet L."/>
        </authorList>
    </citation>
    <scope>NUCLEOTIDE SEQUENCE [LARGE SCALE GENOMIC DNA]</scope>
    <source>
        <strain evidence="3">ATCC 25834 / NCTC 10147 / HRC/581</strain>
    </source>
</reference>
<dbReference type="SUPFAM" id="SSF55174">
    <property type="entry name" value="Alpha-L RNA-binding motif"/>
    <property type="match status" value="1"/>
</dbReference>
<keyword evidence="1" id="KW-0694">RNA-binding</keyword>
<keyword evidence="3" id="KW-1185">Reference proteome</keyword>
<gene>
    <name evidence="2" type="ordered locus">MCJ_000030</name>
</gene>
<dbReference type="Gene3D" id="3.10.290.10">
    <property type="entry name" value="RNA-binding S4 domain"/>
    <property type="match status" value="1"/>
</dbReference>
<name>C5J5G0_MESCH</name>
<dbReference type="PROSITE" id="PS50889">
    <property type="entry name" value="S4"/>
    <property type="match status" value="1"/>
</dbReference>
<proteinExistence type="predicted"/>
<dbReference type="HOGENOM" id="CLU_127162_2_2_14"/>
<protein>
    <submittedName>
        <fullName evidence="2">Uncharacterized protein</fullName>
    </submittedName>
</protein>
<evidence type="ECO:0000313" key="2">
    <source>
        <dbReference type="EMBL" id="CAT04682.1"/>
    </source>
</evidence>
<dbReference type="Proteomes" id="UP000001491">
    <property type="component" value="Chromosome"/>
</dbReference>
<dbReference type="KEGG" id="mco:MCJ_000030"/>
<dbReference type="AlphaFoldDB" id="C5J5G0"/>
<dbReference type="InterPro" id="IPR036986">
    <property type="entry name" value="S4_RNA-bd_sf"/>
</dbReference>
<dbReference type="EMBL" id="FM864216">
    <property type="protein sequence ID" value="CAT04682.1"/>
    <property type="molecule type" value="Genomic_DNA"/>
</dbReference>
<organism evidence="2 3">
    <name type="scientific">Mesomycoplasma conjunctivae (strain ATCC 25834 / NCTC 10147 / HRC/581)</name>
    <name type="common">Mycoplasma conjunctivae</name>
    <dbReference type="NCBI Taxonomy" id="572263"/>
    <lineage>
        <taxon>Bacteria</taxon>
        <taxon>Bacillati</taxon>
        <taxon>Mycoplasmatota</taxon>
        <taxon>Mycoplasmoidales</taxon>
        <taxon>Metamycoplasmataceae</taxon>
        <taxon>Mesomycoplasma</taxon>
    </lineage>
</organism>
<dbReference type="Pfam" id="PF13275">
    <property type="entry name" value="S4_2"/>
    <property type="match status" value="1"/>
</dbReference>